<evidence type="ECO:0000313" key="3">
    <source>
        <dbReference type="Proteomes" id="UP000003571"/>
    </source>
</evidence>
<dbReference type="eggNOG" id="COG1437">
    <property type="taxonomic scope" value="Bacteria"/>
</dbReference>
<dbReference type="PROSITE" id="PS51707">
    <property type="entry name" value="CYTH"/>
    <property type="match status" value="1"/>
</dbReference>
<dbReference type="NCBIfam" id="TIGR00318">
    <property type="entry name" value="cyaB"/>
    <property type="match status" value="1"/>
</dbReference>
<reference evidence="2 3" key="1">
    <citation type="submission" date="2011-09" db="EMBL/GenBank/DDBJ databases">
        <title>The draft genome of Treponema saccharophilum DSM 2985.</title>
        <authorList>
            <consortium name="US DOE Joint Genome Institute (JGI-PGF)"/>
            <person name="Lucas S."/>
            <person name="Copeland A."/>
            <person name="Lapidus A."/>
            <person name="Glavina del Rio T."/>
            <person name="Dalin E."/>
            <person name="Tice H."/>
            <person name="Bruce D."/>
            <person name="Goodwin L."/>
            <person name="Pitluck S."/>
            <person name="Peters L."/>
            <person name="Kyrpides N."/>
            <person name="Mavromatis K."/>
            <person name="Ivanova N."/>
            <person name="Markowitz V."/>
            <person name="Cheng J.-F."/>
            <person name="Hugenholtz P."/>
            <person name="Woyke T."/>
            <person name="Wu D."/>
            <person name="Gronow S."/>
            <person name="Wellnitz S."/>
            <person name="Brambilla E."/>
            <person name="Klenk H.-P."/>
            <person name="Eisen J.A."/>
        </authorList>
    </citation>
    <scope>NUCLEOTIDE SEQUENCE [LARGE SCALE GENOMIC DNA]</scope>
    <source>
        <strain evidence="2 3">DSM 2985</strain>
    </source>
</reference>
<feature type="domain" description="CYTH" evidence="1">
    <location>
        <begin position="5"/>
        <end position="188"/>
    </location>
</feature>
<dbReference type="InterPro" id="IPR008173">
    <property type="entry name" value="Adenylyl_cyclase_CyaB"/>
</dbReference>
<accession>H7EL77</accession>
<dbReference type="PANTHER" id="PTHR21028">
    <property type="entry name" value="SI:CH211-156B7.4"/>
    <property type="match status" value="1"/>
</dbReference>
<keyword evidence="3" id="KW-1185">Reference proteome</keyword>
<name>H7EL77_9SPIR</name>
<dbReference type="STRING" id="907348.TresaDRAFT_1998"/>
<comment type="caution">
    <text evidence="2">The sequence shown here is derived from an EMBL/GenBank/DDBJ whole genome shotgun (WGS) entry which is preliminary data.</text>
</comment>
<gene>
    <name evidence="2" type="ORF">TresaDRAFT_1998</name>
</gene>
<dbReference type="Proteomes" id="UP000003571">
    <property type="component" value="Unassembled WGS sequence"/>
</dbReference>
<proteinExistence type="predicted"/>
<dbReference type="Pfam" id="PF01928">
    <property type="entry name" value="CYTH"/>
    <property type="match status" value="1"/>
</dbReference>
<dbReference type="SUPFAM" id="SSF55154">
    <property type="entry name" value="CYTH-like phosphatases"/>
    <property type="match status" value="1"/>
</dbReference>
<sequence length="193" mass="22150">MIHFMYEIELKAHVDDWKATEERLMSFARFVGRVQKDDAYWVIFKDGKKIQARIRRESDGTDGETKTFLTYKKKESRVDGGGTVYEVNDEKECTVSDAAVLESLFSDIGMKVDIRKQKKITGFQAGEAHIELCSVPPLGDFIEIEILSEKNDELTIAEKRVALIEILGRCGIPKDKIESRYYSEMLRERGLES</sequence>
<dbReference type="InterPro" id="IPR033469">
    <property type="entry name" value="CYTH-like_dom_sf"/>
</dbReference>
<dbReference type="AlphaFoldDB" id="H7EL77"/>
<dbReference type="EMBL" id="AGRW01000048">
    <property type="protein sequence ID" value="EIC01609.1"/>
    <property type="molecule type" value="Genomic_DNA"/>
</dbReference>
<dbReference type="PATRIC" id="fig|907348.3.peg.1660"/>
<evidence type="ECO:0000259" key="1">
    <source>
        <dbReference type="PROSITE" id="PS51707"/>
    </source>
</evidence>
<dbReference type="InterPro" id="IPR023577">
    <property type="entry name" value="CYTH_domain"/>
</dbReference>
<organism evidence="2 3">
    <name type="scientific">Treponema saccharophilum DSM 2985</name>
    <dbReference type="NCBI Taxonomy" id="907348"/>
    <lineage>
        <taxon>Bacteria</taxon>
        <taxon>Pseudomonadati</taxon>
        <taxon>Spirochaetota</taxon>
        <taxon>Spirochaetia</taxon>
        <taxon>Spirochaetales</taxon>
        <taxon>Treponemataceae</taxon>
        <taxon>Treponema</taxon>
    </lineage>
</organism>
<dbReference type="Gene3D" id="2.40.320.10">
    <property type="entry name" value="Hypothetical Protein Pfu-838710-001"/>
    <property type="match status" value="1"/>
</dbReference>
<protein>
    <submittedName>
        <fullName evidence="2">Adenylyl cyclase CyaB</fullName>
    </submittedName>
</protein>
<dbReference type="PANTHER" id="PTHR21028:SF2">
    <property type="entry name" value="CYTH DOMAIN-CONTAINING PROTEIN"/>
    <property type="match status" value="1"/>
</dbReference>
<evidence type="ECO:0000313" key="2">
    <source>
        <dbReference type="EMBL" id="EIC01609.1"/>
    </source>
</evidence>